<name>A0A1I3AD28_9SPHI</name>
<dbReference type="EMBL" id="FOPP01000014">
    <property type="protein sequence ID" value="SFH48023.1"/>
    <property type="molecule type" value="Genomic_DNA"/>
</dbReference>
<dbReference type="RefSeq" id="WP_090997825.1">
    <property type="nucleotide sequence ID" value="NZ_FOPP01000014.1"/>
</dbReference>
<feature type="compositionally biased region" description="Basic residues" evidence="1">
    <location>
        <begin position="1"/>
        <end position="10"/>
    </location>
</feature>
<keyword evidence="3" id="KW-1185">Reference proteome</keyword>
<dbReference type="STRING" id="414048.SAMN04489864_11420"/>
<evidence type="ECO:0000313" key="2">
    <source>
        <dbReference type="EMBL" id="SFH48023.1"/>
    </source>
</evidence>
<reference evidence="2 3" key="1">
    <citation type="submission" date="2016-10" db="EMBL/GenBank/DDBJ databases">
        <authorList>
            <person name="de Groot N.N."/>
        </authorList>
    </citation>
    <scope>NUCLEOTIDE SEQUENCE [LARGE SCALE GENOMIC DNA]</scope>
    <source>
        <strain evidence="2 3">DSM 18684</strain>
    </source>
</reference>
<evidence type="ECO:0000256" key="1">
    <source>
        <dbReference type="SAM" id="MobiDB-lite"/>
    </source>
</evidence>
<feature type="compositionally biased region" description="Basic and acidic residues" evidence="1">
    <location>
        <begin position="48"/>
        <end position="68"/>
    </location>
</feature>
<proteinExistence type="predicted"/>
<accession>A0A1I3AD28</accession>
<gene>
    <name evidence="2" type="ORF">SAMN04489864_11420</name>
</gene>
<sequence>MAKSIKSKRLKSSEDLTNNTALSETLRDLDELDLGDADGSSGNLGMDNFKKRGDKNKLPAQKGRIEEL</sequence>
<dbReference type="Proteomes" id="UP000199666">
    <property type="component" value="Unassembled WGS sequence"/>
</dbReference>
<feature type="region of interest" description="Disordered" evidence="1">
    <location>
        <begin position="1"/>
        <end position="68"/>
    </location>
</feature>
<protein>
    <submittedName>
        <fullName evidence="2">Uncharacterized protein</fullName>
    </submittedName>
</protein>
<evidence type="ECO:0000313" key="3">
    <source>
        <dbReference type="Proteomes" id="UP000199666"/>
    </source>
</evidence>
<dbReference type="AlphaFoldDB" id="A0A1I3AD28"/>
<organism evidence="2 3">
    <name type="scientific">Pedobacter insulae</name>
    <dbReference type="NCBI Taxonomy" id="414048"/>
    <lineage>
        <taxon>Bacteria</taxon>
        <taxon>Pseudomonadati</taxon>
        <taxon>Bacteroidota</taxon>
        <taxon>Sphingobacteriia</taxon>
        <taxon>Sphingobacteriales</taxon>
        <taxon>Sphingobacteriaceae</taxon>
        <taxon>Pedobacter</taxon>
    </lineage>
</organism>